<keyword evidence="1" id="KW-0472">Membrane</keyword>
<sequence length="86" mass="8513">MLSTIALATCLMFGVATVTPAMAMANEETGAVVGGVAGITVGAIIGQAIHETTRATLGGAAIGLVPGAIVGYILAKNNYFGLFDSK</sequence>
<dbReference type="EMBL" id="AMFJ01021655">
    <property type="protein sequence ID" value="EKD65993.1"/>
    <property type="molecule type" value="Genomic_DNA"/>
</dbReference>
<keyword evidence="2" id="KW-0732">Signal</keyword>
<keyword evidence="1" id="KW-1133">Transmembrane helix</keyword>
<feature type="signal peptide" evidence="2">
    <location>
        <begin position="1"/>
        <end position="23"/>
    </location>
</feature>
<evidence type="ECO:0000256" key="2">
    <source>
        <dbReference type="SAM" id="SignalP"/>
    </source>
</evidence>
<evidence type="ECO:0000313" key="3">
    <source>
        <dbReference type="EMBL" id="EKD65993.1"/>
    </source>
</evidence>
<evidence type="ECO:0008006" key="4">
    <source>
        <dbReference type="Google" id="ProtNLM"/>
    </source>
</evidence>
<proteinExistence type="predicted"/>
<feature type="transmembrane region" description="Helical" evidence="1">
    <location>
        <begin position="57"/>
        <end position="75"/>
    </location>
</feature>
<organism evidence="3">
    <name type="scientific">uncultured bacterium</name>
    <name type="common">gcode 4</name>
    <dbReference type="NCBI Taxonomy" id="1234023"/>
    <lineage>
        <taxon>Bacteria</taxon>
        <taxon>environmental samples</taxon>
    </lineage>
</organism>
<feature type="transmembrane region" description="Helical" evidence="1">
    <location>
        <begin position="33"/>
        <end position="50"/>
    </location>
</feature>
<accession>K2BB61</accession>
<evidence type="ECO:0000256" key="1">
    <source>
        <dbReference type="SAM" id="Phobius"/>
    </source>
</evidence>
<comment type="caution">
    <text evidence="3">The sequence shown here is derived from an EMBL/GenBank/DDBJ whole genome shotgun (WGS) entry which is preliminary data.</text>
</comment>
<gene>
    <name evidence="3" type="ORF">ACD_49C00069G0001</name>
</gene>
<protein>
    <recommendedName>
        <fullName evidence="4">Glycine zipper domain-containing protein</fullName>
    </recommendedName>
</protein>
<keyword evidence="1" id="KW-0812">Transmembrane</keyword>
<name>K2BB61_9BACT</name>
<reference evidence="3" key="1">
    <citation type="journal article" date="2012" name="Science">
        <title>Fermentation, hydrogen, and sulfur metabolism in multiple uncultivated bacterial phyla.</title>
        <authorList>
            <person name="Wrighton K.C."/>
            <person name="Thomas B.C."/>
            <person name="Sharon I."/>
            <person name="Miller C.S."/>
            <person name="Castelle C.J."/>
            <person name="VerBerkmoes N.C."/>
            <person name="Wilkins M.J."/>
            <person name="Hettich R.L."/>
            <person name="Lipton M.S."/>
            <person name="Williams K.H."/>
            <person name="Long P.E."/>
            <person name="Banfield J.F."/>
        </authorList>
    </citation>
    <scope>NUCLEOTIDE SEQUENCE [LARGE SCALE GENOMIC DNA]</scope>
</reference>
<feature type="chain" id="PRO_5017437999" description="Glycine zipper domain-containing protein" evidence="2">
    <location>
        <begin position="24"/>
        <end position="86"/>
    </location>
</feature>
<dbReference type="AlphaFoldDB" id="K2BB61"/>